<keyword evidence="2" id="KW-1185">Reference proteome</keyword>
<evidence type="ECO:0000313" key="2">
    <source>
        <dbReference type="Proteomes" id="UP000694941"/>
    </source>
</evidence>
<proteinExistence type="predicted"/>
<dbReference type="InterPro" id="IPR055287">
    <property type="entry name" value="IL-16-like"/>
</dbReference>
<accession>A0ABM1TRB1</accession>
<dbReference type="InterPro" id="IPR036034">
    <property type="entry name" value="PDZ_sf"/>
</dbReference>
<feature type="domain" description="PDZ" evidence="1">
    <location>
        <begin position="3"/>
        <end position="77"/>
    </location>
</feature>
<dbReference type="PANTHER" id="PTHR48484">
    <property type="entry name" value="PRO-INTERLEUKIN-16"/>
    <property type="match status" value="1"/>
</dbReference>
<protein>
    <submittedName>
        <fullName evidence="3">Pro-interleukin-16-like</fullName>
    </submittedName>
</protein>
<dbReference type="GeneID" id="106474405"/>
<gene>
    <name evidence="3" type="primary">LOC106474405</name>
</gene>
<evidence type="ECO:0000313" key="3">
    <source>
        <dbReference type="RefSeq" id="XP_022258417.1"/>
    </source>
</evidence>
<dbReference type="PANTHER" id="PTHR48484:SF2">
    <property type="entry name" value="PRO-INTERLEUKIN-16"/>
    <property type="match status" value="1"/>
</dbReference>
<dbReference type="InterPro" id="IPR001478">
    <property type="entry name" value="PDZ"/>
</dbReference>
<dbReference type="RefSeq" id="XP_022258417.1">
    <property type="nucleotide sequence ID" value="XM_022402709.1"/>
</dbReference>
<dbReference type="PROSITE" id="PS50106">
    <property type="entry name" value="PDZ"/>
    <property type="match status" value="1"/>
</dbReference>
<evidence type="ECO:0000259" key="1">
    <source>
        <dbReference type="PROSITE" id="PS50106"/>
    </source>
</evidence>
<organism evidence="2 3">
    <name type="scientific">Limulus polyphemus</name>
    <name type="common">Atlantic horseshoe crab</name>
    <dbReference type="NCBI Taxonomy" id="6850"/>
    <lineage>
        <taxon>Eukaryota</taxon>
        <taxon>Metazoa</taxon>
        <taxon>Ecdysozoa</taxon>
        <taxon>Arthropoda</taxon>
        <taxon>Chelicerata</taxon>
        <taxon>Merostomata</taxon>
        <taxon>Xiphosura</taxon>
        <taxon>Limulidae</taxon>
        <taxon>Limulus</taxon>
    </lineage>
</organism>
<sequence length="110" mass="11811">MFTAAFEKGPGCKSLGFSIVGGKDSPRGDIGIYVKTVFSTGQAAESGKLKEGDEIFMINSQPLQGMSHAEAITTFKRIKQGTIILHIGRRIANKKSHHASKSCSNLDKLS</sequence>
<dbReference type="SUPFAM" id="SSF50156">
    <property type="entry name" value="PDZ domain-like"/>
    <property type="match status" value="1"/>
</dbReference>
<reference evidence="3" key="1">
    <citation type="submission" date="2025-08" db="UniProtKB">
        <authorList>
            <consortium name="RefSeq"/>
        </authorList>
    </citation>
    <scope>IDENTIFICATION</scope>
    <source>
        <tissue evidence="3">Muscle</tissue>
    </source>
</reference>
<dbReference type="Proteomes" id="UP000694941">
    <property type="component" value="Unplaced"/>
</dbReference>
<dbReference type="Pfam" id="PF00595">
    <property type="entry name" value="PDZ"/>
    <property type="match status" value="1"/>
</dbReference>
<name>A0ABM1TRB1_LIMPO</name>
<dbReference type="SMART" id="SM00228">
    <property type="entry name" value="PDZ"/>
    <property type="match status" value="1"/>
</dbReference>
<dbReference type="Gene3D" id="2.30.42.10">
    <property type="match status" value="1"/>
</dbReference>